<evidence type="ECO:0000256" key="1">
    <source>
        <dbReference type="SAM" id="Phobius"/>
    </source>
</evidence>
<protein>
    <submittedName>
        <fullName evidence="3">Uncharacterized protein</fullName>
    </submittedName>
</protein>
<evidence type="ECO:0000313" key="3">
    <source>
        <dbReference type="EMBL" id="RAH63436.1"/>
    </source>
</evidence>
<name>A0A8G1RDW3_9EURO</name>
<gene>
    <name evidence="3" type="ORF">BO85DRAFT_444717</name>
</gene>
<dbReference type="RefSeq" id="XP_025521358.1">
    <property type="nucleotide sequence ID" value="XM_025659092.1"/>
</dbReference>
<keyword evidence="1" id="KW-1133">Transmembrane helix</keyword>
<sequence>MASLSLSLSLLLFTASTSVPLYVSRQALVFCFLLSVPFTISHAIIYLVHQGAMVLGIALD</sequence>
<evidence type="ECO:0000313" key="4">
    <source>
        <dbReference type="Proteomes" id="UP000249526"/>
    </source>
</evidence>
<dbReference type="Proteomes" id="UP000249526">
    <property type="component" value="Unassembled WGS sequence"/>
</dbReference>
<keyword evidence="2" id="KW-0732">Signal</keyword>
<accession>A0A8G1RDW3</accession>
<proteinExistence type="predicted"/>
<feature type="transmembrane region" description="Helical" evidence="1">
    <location>
        <begin position="27"/>
        <end position="48"/>
    </location>
</feature>
<dbReference type="AlphaFoldDB" id="A0A8G1RDW3"/>
<dbReference type="GeneID" id="37162494"/>
<keyword evidence="1" id="KW-0812">Transmembrane</keyword>
<keyword evidence="1" id="KW-0472">Membrane</keyword>
<feature type="chain" id="PRO_5034301030" evidence="2">
    <location>
        <begin position="19"/>
        <end position="60"/>
    </location>
</feature>
<evidence type="ECO:0000256" key="2">
    <source>
        <dbReference type="SAM" id="SignalP"/>
    </source>
</evidence>
<organism evidence="3 4">
    <name type="scientific">Aspergillus piperis CBS 112811</name>
    <dbReference type="NCBI Taxonomy" id="1448313"/>
    <lineage>
        <taxon>Eukaryota</taxon>
        <taxon>Fungi</taxon>
        <taxon>Dikarya</taxon>
        <taxon>Ascomycota</taxon>
        <taxon>Pezizomycotina</taxon>
        <taxon>Eurotiomycetes</taxon>
        <taxon>Eurotiomycetidae</taxon>
        <taxon>Eurotiales</taxon>
        <taxon>Aspergillaceae</taxon>
        <taxon>Aspergillus</taxon>
        <taxon>Aspergillus subgen. Circumdati</taxon>
    </lineage>
</organism>
<keyword evidence="4" id="KW-1185">Reference proteome</keyword>
<feature type="signal peptide" evidence="2">
    <location>
        <begin position="1"/>
        <end position="18"/>
    </location>
</feature>
<reference evidence="3 4" key="1">
    <citation type="submission" date="2018-02" db="EMBL/GenBank/DDBJ databases">
        <title>The genomes of Aspergillus section Nigri reveals drivers in fungal speciation.</title>
        <authorList>
            <consortium name="DOE Joint Genome Institute"/>
            <person name="Vesth T.C."/>
            <person name="Nybo J."/>
            <person name="Theobald S."/>
            <person name="Brandl J."/>
            <person name="Frisvad J.C."/>
            <person name="Nielsen K.F."/>
            <person name="Lyhne E.K."/>
            <person name="Kogle M.E."/>
            <person name="Kuo A."/>
            <person name="Riley R."/>
            <person name="Clum A."/>
            <person name="Nolan M."/>
            <person name="Lipzen A."/>
            <person name="Salamov A."/>
            <person name="Henrissat B."/>
            <person name="Wiebenga A."/>
            <person name="De vries R.P."/>
            <person name="Grigoriev I.V."/>
            <person name="Mortensen U.H."/>
            <person name="Andersen M.R."/>
            <person name="Baker S.E."/>
        </authorList>
    </citation>
    <scope>NUCLEOTIDE SEQUENCE [LARGE SCALE GENOMIC DNA]</scope>
    <source>
        <strain evidence="3 4">CBS 112811</strain>
    </source>
</reference>
<dbReference type="EMBL" id="KZ825054">
    <property type="protein sequence ID" value="RAH63436.1"/>
    <property type="molecule type" value="Genomic_DNA"/>
</dbReference>